<sequence length="136" mass="15209">MSRIILLLIFSLVQAFGGAAFESESYLIWIGSKCPTGSTTCTHVTYNQTDKHNGKTLIIQGGEPIVGNLSGNLIGYKFLDLKSKQAFELSMNLEKQYTLYIRSLSGDSQIGKAFKQEIIKPINENTYLQKIKKIKK</sequence>
<protein>
    <submittedName>
        <fullName evidence="1">Uncharacterized protein</fullName>
    </submittedName>
</protein>
<dbReference type="RefSeq" id="WP_104763701.1">
    <property type="nucleotide sequence ID" value="NZ_FZPM01000030.1"/>
</dbReference>
<comment type="caution">
    <text evidence="1">The sequence shown here is derived from an EMBL/GenBank/DDBJ whole genome shotgun (WGS) entry which is preliminary data.</text>
</comment>
<accession>A0A3D8J893</accession>
<keyword evidence="2" id="KW-1185">Reference proteome</keyword>
<reference evidence="1 2" key="1">
    <citation type="submission" date="2018-04" db="EMBL/GenBank/DDBJ databases">
        <title>Novel Campyloabacter and Helicobacter Species and Strains.</title>
        <authorList>
            <person name="Mannion A.J."/>
            <person name="Shen Z."/>
            <person name="Fox J.G."/>
        </authorList>
    </citation>
    <scope>NUCLEOTIDE SEQUENCE [LARGE SCALE GENOMIC DNA]</scope>
    <source>
        <strain evidence="1 2">MIT 97-5075</strain>
    </source>
</reference>
<dbReference type="EMBL" id="NXLW01000001">
    <property type="protein sequence ID" value="RDU73648.1"/>
    <property type="molecule type" value="Genomic_DNA"/>
</dbReference>
<proteinExistence type="predicted"/>
<dbReference type="Proteomes" id="UP000256424">
    <property type="component" value="Unassembled WGS sequence"/>
</dbReference>
<evidence type="ECO:0000313" key="1">
    <source>
        <dbReference type="EMBL" id="RDU73648.1"/>
    </source>
</evidence>
<organism evidence="1 2">
    <name type="scientific">Helicobacter aurati</name>
    <dbReference type="NCBI Taxonomy" id="137778"/>
    <lineage>
        <taxon>Bacteria</taxon>
        <taxon>Pseudomonadati</taxon>
        <taxon>Campylobacterota</taxon>
        <taxon>Epsilonproteobacteria</taxon>
        <taxon>Campylobacterales</taxon>
        <taxon>Helicobacteraceae</taxon>
        <taxon>Helicobacter</taxon>
    </lineage>
</organism>
<dbReference type="OrthoDB" id="5327251at2"/>
<name>A0A3D8J893_9HELI</name>
<gene>
    <name evidence="1" type="ORF">CQA66_00175</name>
</gene>
<evidence type="ECO:0000313" key="2">
    <source>
        <dbReference type="Proteomes" id="UP000256424"/>
    </source>
</evidence>
<dbReference type="AlphaFoldDB" id="A0A3D8J893"/>